<dbReference type="Gene3D" id="3.40.50.2300">
    <property type="match status" value="1"/>
</dbReference>
<dbReference type="Proteomes" id="UP001189122">
    <property type="component" value="Unassembled WGS sequence"/>
</dbReference>
<dbReference type="PROSITE" id="PS50110">
    <property type="entry name" value="RESPONSE_REGULATORY"/>
    <property type="match status" value="1"/>
</dbReference>
<dbReference type="InterPro" id="IPR045279">
    <property type="entry name" value="ARR-like"/>
</dbReference>
<dbReference type="Pfam" id="PF06203">
    <property type="entry name" value="CCT"/>
    <property type="match status" value="1"/>
</dbReference>
<feature type="domain" description="Response regulatory" evidence="11">
    <location>
        <begin position="89"/>
        <end position="207"/>
    </location>
</feature>
<dbReference type="Pfam" id="PF00072">
    <property type="entry name" value="Response_reg"/>
    <property type="match status" value="1"/>
</dbReference>
<name>A0A7I8JGS0_SPIIN</name>
<dbReference type="GO" id="GO:0005634">
    <property type="term" value="C:nucleus"/>
    <property type="evidence" value="ECO:0007669"/>
    <property type="project" value="UniProtKB-SubCell"/>
</dbReference>
<evidence type="ECO:0000256" key="7">
    <source>
        <dbReference type="ARBA" id="ARBA00023242"/>
    </source>
</evidence>
<evidence type="ECO:0000256" key="6">
    <source>
        <dbReference type="ARBA" id="ARBA00023163"/>
    </source>
</evidence>
<dbReference type="GO" id="GO:0048511">
    <property type="term" value="P:rhythmic process"/>
    <property type="evidence" value="ECO:0007669"/>
    <property type="project" value="UniProtKB-KW"/>
</dbReference>
<dbReference type="SUPFAM" id="SSF52172">
    <property type="entry name" value="CheY-like"/>
    <property type="match status" value="1"/>
</dbReference>
<organism evidence="13">
    <name type="scientific">Spirodela intermedia</name>
    <name type="common">Intermediate duckweed</name>
    <dbReference type="NCBI Taxonomy" id="51605"/>
    <lineage>
        <taxon>Eukaryota</taxon>
        <taxon>Viridiplantae</taxon>
        <taxon>Streptophyta</taxon>
        <taxon>Embryophyta</taxon>
        <taxon>Tracheophyta</taxon>
        <taxon>Spermatophyta</taxon>
        <taxon>Magnoliopsida</taxon>
        <taxon>Liliopsida</taxon>
        <taxon>Araceae</taxon>
        <taxon>Lemnoideae</taxon>
        <taxon>Spirodela</taxon>
    </lineage>
</organism>
<gene>
    <name evidence="13" type="ORF">SI7747_12015733</name>
</gene>
<dbReference type="AlphaFoldDB" id="A0A7I8JGS0"/>
<dbReference type="GO" id="GO:0000160">
    <property type="term" value="P:phosphorelay signal transduction system"/>
    <property type="evidence" value="ECO:0007669"/>
    <property type="project" value="UniProtKB-KW"/>
</dbReference>
<reference evidence="13 14" key="1">
    <citation type="submission" date="2019-12" db="EMBL/GenBank/DDBJ databases">
        <authorList>
            <person name="Scholz U."/>
            <person name="Mascher M."/>
            <person name="Fiebig A."/>
        </authorList>
    </citation>
    <scope>NUCLEOTIDE SEQUENCE</scope>
</reference>
<evidence type="ECO:0000256" key="8">
    <source>
        <dbReference type="PROSITE-ProRule" id="PRU00169"/>
    </source>
</evidence>
<evidence type="ECO:0000259" key="12">
    <source>
        <dbReference type="PROSITE" id="PS51017"/>
    </source>
</evidence>
<dbReference type="FunFam" id="3.40.50.2300:FF:000214">
    <property type="entry name" value="Two-component response regulator-like PRR37"/>
    <property type="match status" value="1"/>
</dbReference>
<dbReference type="CDD" id="cd17582">
    <property type="entry name" value="psREC_PRR"/>
    <property type="match status" value="1"/>
</dbReference>
<protein>
    <submittedName>
        <fullName evidence="13">Uncharacterized protein</fullName>
    </submittedName>
</protein>
<evidence type="ECO:0000313" key="14">
    <source>
        <dbReference type="Proteomes" id="UP001189122"/>
    </source>
</evidence>
<comment type="caution">
    <text evidence="8">Lacks conserved residue(s) required for the propagation of feature annotation.</text>
</comment>
<feature type="compositionally biased region" description="Polar residues" evidence="10">
    <location>
        <begin position="259"/>
        <end position="269"/>
    </location>
</feature>
<evidence type="ECO:0000256" key="1">
    <source>
        <dbReference type="ARBA" id="ARBA00004123"/>
    </source>
</evidence>
<accession>A0A7I8JGS0</accession>
<feature type="compositionally biased region" description="Basic and acidic residues" evidence="10">
    <location>
        <begin position="14"/>
        <end position="30"/>
    </location>
</feature>
<sequence length="618" mass="68158">MQEEEDNEVGHNVVGEDQRLLGDYELRVNEAPEGVNVGPGSGSENPARQDEAHKAQLQHRQQKQSVLPPPSPPVPVVGWERFLPVRSLKVLLVENDDSTRHVVNALLRNCSYEVTAVANGLEAWKILEDLSNRIDIVLTEVVMPFLSGIGLLDKIMSHKTLKNIPVIMMSSHDSMGIVFKCLSKGAVDFLVKPIRKNELKTLWQHVWRRCHSSSGSGSESGVQTQKSVKSKRVDSDDNNGSNDEDDDASFDYNDKDGSDNGSGTQSSWTKRAPDSPQATTPWDQLAETPDSTCAHVIHQKPDYVPPCSECSEEKDHRDDDLLEKNSEKNFHQSDGIFGTLDGSNAVGELTIQGADLVGIFAESTVATMSVQASNSLNRVTEENDKIIANESPSFELSLKRLRSIAGDGIGCSDDRYVLRRSDFSAFSRENDNKGSSTIMERPRGTRQIQVKHHHHQHHYDSQHDHVARHQLELPSEQVAAVPPCGSSNMFNGPTETNVGNYSINVSISGSQHGSNAQNGSSTMNPERTNMESENVLIGKKEAGGCNGSGSGSGSGMDENRFAQRVAALTKFRQKRNQRCFQKKVRYQSRKKLAEQRPRVHGQFAKQTAHDHADPEAGD</sequence>
<feature type="region of interest" description="Disordered" evidence="10">
    <location>
        <begin position="212"/>
        <end position="285"/>
    </location>
</feature>
<proteinExistence type="inferred from homology"/>
<feature type="region of interest" description="Disordered" evidence="10">
    <location>
        <begin position="1"/>
        <end position="72"/>
    </location>
</feature>
<keyword evidence="7 9" id="KW-0539">Nucleus</keyword>
<dbReference type="InterPro" id="IPR010402">
    <property type="entry name" value="CCT_domain"/>
</dbReference>
<comment type="similarity">
    <text evidence="2">Belongs to the ARR-like family.</text>
</comment>
<evidence type="ECO:0000256" key="5">
    <source>
        <dbReference type="ARBA" id="ARBA00023108"/>
    </source>
</evidence>
<dbReference type="PROSITE" id="PS51017">
    <property type="entry name" value="CCT"/>
    <property type="match status" value="1"/>
</dbReference>
<keyword evidence="6" id="KW-0804">Transcription</keyword>
<dbReference type="SMART" id="SM00448">
    <property type="entry name" value="REC"/>
    <property type="match status" value="1"/>
</dbReference>
<dbReference type="PANTHER" id="PTHR43874">
    <property type="entry name" value="TWO-COMPONENT RESPONSE REGULATOR"/>
    <property type="match status" value="1"/>
</dbReference>
<evidence type="ECO:0000256" key="3">
    <source>
        <dbReference type="ARBA" id="ARBA00023012"/>
    </source>
</evidence>
<keyword evidence="3" id="KW-0902">Two-component regulatory system</keyword>
<evidence type="ECO:0000259" key="11">
    <source>
        <dbReference type="PROSITE" id="PS50110"/>
    </source>
</evidence>
<dbReference type="GO" id="GO:0009736">
    <property type="term" value="P:cytokinin-activated signaling pathway"/>
    <property type="evidence" value="ECO:0007669"/>
    <property type="project" value="InterPro"/>
</dbReference>
<dbReference type="EMBL" id="CACRZD030000012">
    <property type="protein sequence ID" value="CAA6669338.1"/>
    <property type="molecule type" value="Genomic_DNA"/>
</dbReference>
<evidence type="ECO:0000256" key="9">
    <source>
        <dbReference type="PROSITE-ProRule" id="PRU00357"/>
    </source>
</evidence>
<comment type="subcellular location">
    <subcellularLocation>
        <location evidence="1 9">Nucleus</location>
    </subcellularLocation>
</comment>
<evidence type="ECO:0000256" key="10">
    <source>
        <dbReference type="SAM" id="MobiDB-lite"/>
    </source>
</evidence>
<dbReference type="EMBL" id="LR743599">
    <property type="protein sequence ID" value="CAA2630095.1"/>
    <property type="molecule type" value="Genomic_DNA"/>
</dbReference>
<feature type="compositionally biased region" description="Basic and acidic residues" evidence="10">
    <location>
        <begin position="607"/>
        <end position="618"/>
    </location>
</feature>
<feature type="region of interest" description="Disordered" evidence="10">
    <location>
        <begin position="427"/>
        <end position="466"/>
    </location>
</feature>
<keyword evidence="14" id="KW-1185">Reference proteome</keyword>
<dbReference type="InterPro" id="IPR001789">
    <property type="entry name" value="Sig_transdc_resp-reg_receiver"/>
</dbReference>
<feature type="compositionally biased region" description="Low complexity" evidence="10">
    <location>
        <begin position="212"/>
        <end position="221"/>
    </location>
</feature>
<keyword evidence="4" id="KW-0805">Transcription regulation</keyword>
<keyword evidence="5" id="KW-0090">Biological rhythms</keyword>
<feature type="region of interest" description="Disordered" evidence="10">
    <location>
        <begin position="587"/>
        <end position="618"/>
    </location>
</feature>
<dbReference type="PANTHER" id="PTHR43874:SF117">
    <property type="entry name" value="TWO-COMPONENT RESPONSE REGULATOR-LIKE APRR3"/>
    <property type="match status" value="1"/>
</dbReference>
<evidence type="ECO:0000313" key="13">
    <source>
        <dbReference type="EMBL" id="CAA2630095.1"/>
    </source>
</evidence>
<evidence type="ECO:0000256" key="4">
    <source>
        <dbReference type="ARBA" id="ARBA00023015"/>
    </source>
</evidence>
<feature type="domain" description="CCT" evidence="12">
    <location>
        <begin position="564"/>
        <end position="606"/>
    </location>
</feature>
<dbReference type="InterPro" id="IPR011006">
    <property type="entry name" value="CheY-like_superfamily"/>
</dbReference>
<evidence type="ECO:0000256" key="2">
    <source>
        <dbReference type="ARBA" id="ARBA00010330"/>
    </source>
</evidence>